<feature type="compositionally biased region" description="Low complexity" evidence="1">
    <location>
        <begin position="33"/>
        <end position="45"/>
    </location>
</feature>
<comment type="caution">
    <text evidence="2">The sequence shown here is derived from an EMBL/GenBank/DDBJ whole genome shotgun (WGS) entry which is preliminary data.</text>
</comment>
<gene>
    <name evidence="2" type="ORF">KVV02_002180</name>
</gene>
<organism evidence="2 3">
    <name type="scientific">Mortierella alpina</name>
    <name type="common">Oleaginous fungus</name>
    <name type="synonym">Mortierella renispora</name>
    <dbReference type="NCBI Taxonomy" id="64518"/>
    <lineage>
        <taxon>Eukaryota</taxon>
        <taxon>Fungi</taxon>
        <taxon>Fungi incertae sedis</taxon>
        <taxon>Mucoromycota</taxon>
        <taxon>Mortierellomycotina</taxon>
        <taxon>Mortierellomycetes</taxon>
        <taxon>Mortierellales</taxon>
        <taxon>Mortierellaceae</taxon>
        <taxon>Mortierella</taxon>
    </lineage>
</organism>
<feature type="region of interest" description="Disordered" evidence="1">
    <location>
        <begin position="181"/>
        <end position="214"/>
    </location>
</feature>
<feature type="compositionally biased region" description="Acidic residues" evidence="1">
    <location>
        <begin position="72"/>
        <end position="82"/>
    </location>
</feature>
<dbReference type="EMBL" id="JAIFTL010000073">
    <property type="protein sequence ID" value="KAG9324233.1"/>
    <property type="molecule type" value="Genomic_DNA"/>
</dbReference>
<feature type="region of interest" description="Disordered" evidence="1">
    <location>
        <begin position="1"/>
        <end position="107"/>
    </location>
</feature>
<dbReference type="AlphaFoldDB" id="A0A9P8CXD6"/>
<evidence type="ECO:0000256" key="1">
    <source>
        <dbReference type="SAM" id="MobiDB-lite"/>
    </source>
</evidence>
<reference evidence="2" key="1">
    <citation type="submission" date="2021-07" db="EMBL/GenBank/DDBJ databases">
        <title>Draft genome of Mortierella alpina, strain LL118, isolated from an aspen leaf litter sample.</title>
        <authorList>
            <person name="Yang S."/>
            <person name="Vinatzer B.A."/>
        </authorList>
    </citation>
    <scope>NUCLEOTIDE SEQUENCE</scope>
    <source>
        <strain evidence="2">LL118</strain>
    </source>
</reference>
<proteinExistence type="predicted"/>
<sequence>MKLYMGHEYPQATSSEDNSDLEDHYGEFDPDELLPSSDSDLVSHPSDNEDHQLSSASLSPAYSATRQSRIFEDDDMGDDSEDLPSFSLSSQDLDQRAPPHCDDRMQDDFLPVERSDLEYSTRPHSPLSQHSDVDDGWVPMHLVYPSMTLSPASAAPAPTHQDKGTQEQLGYNIHLLTRDESHNASDHDEPERSSNDTSVDQSQDKHANGLDECTATSCTEFPEQSLSRSANESVGQVDLDIGSKIDKQLNIQADDIQGDAEDTAKDDVPDCLKDDFDGERQVFTLDDIQSSINDNTQEDKQQILSPTQTQPAASPCVHTLLDELYDVDSGSSKIEPSSPIVISPSLGLVKATCGLFGLLSMLFLAGFLAAEYHHASTRPAHVSVSEINYSEDNRMAVVQLHVFTADLRQIQGPSRPPKFHMRILSDNTAWNIEDAPKQPLHLFAEPFVSCAWGGWCSVYLSSLQRRGGRSGGCSNATHYLHIWFANGTRISDRPLEVFANAVNKQGPCSSQAGWTSNDQGQEDSNEQVYDMWTKRWRQIGHDTSQFLAPWKRIHRDHLQAMTSKVQSMVDMTFAYTQRSFRIICKAAWDLAGRLSSAEDDVVERATIGFQRARRNAKIIRSATISKAQELLDRACFDGKDWNRRRRSPFSNEHVQTLKIAIKDKLEKLPTEEVLRKADHFLSEAEHKIEAALQSEPIKRLSKKIPADKIKQAADRVLLDVEGGVESILRSRLAQNINGKTQRILDRVKATPTGGKVVREAKAIKADAKLLWKDLRIRLRRAGVSLYH</sequence>
<feature type="compositionally biased region" description="Basic and acidic residues" evidence="1">
    <location>
        <begin position="93"/>
        <end position="107"/>
    </location>
</feature>
<feature type="compositionally biased region" description="Low complexity" evidence="1">
    <location>
        <begin position="53"/>
        <end position="64"/>
    </location>
</feature>
<accession>A0A9P8CXD6</accession>
<name>A0A9P8CXD6_MORAP</name>
<dbReference type="Proteomes" id="UP000717515">
    <property type="component" value="Unassembled WGS sequence"/>
</dbReference>
<protein>
    <submittedName>
        <fullName evidence="2">Uncharacterized protein</fullName>
    </submittedName>
</protein>
<feature type="compositionally biased region" description="Basic and acidic residues" evidence="1">
    <location>
        <begin position="181"/>
        <end position="194"/>
    </location>
</feature>
<evidence type="ECO:0000313" key="2">
    <source>
        <dbReference type="EMBL" id="KAG9324233.1"/>
    </source>
</evidence>
<evidence type="ECO:0000313" key="3">
    <source>
        <dbReference type="Proteomes" id="UP000717515"/>
    </source>
</evidence>